<evidence type="ECO:0000313" key="9">
    <source>
        <dbReference type="Proteomes" id="UP000216361"/>
    </source>
</evidence>
<dbReference type="OrthoDB" id="9806411at2"/>
<dbReference type="Proteomes" id="UP000216361">
    <property type="component" value="Unassembled WGS sequence"/>
</dbReference>
<dbReference type="GO" id="GO:0006412">
    <property type="term" value="P:translation"/>
    <property type="evidence" value="ECO:0007669"/>
    <property type="project" value="UniProtKB-UniRule"/>
</dbReference>
<dbReference type="HAMAP" id="MF_01334">
    <property type="entry name" value="Ribosomal_bL25_CTC"/>
    <property type="match status" value="1"/>
</dbReference>
<evidence type="ECO:0000313" key="8">
    <source>
        <dbReference type="EMBL" id="OYQ16853.1"/>
    </source>
</evidence>
<comment type="function">
    <text evidence="5">This is one of the proteins that binds to the 5S RNA in the ribosome where it forms part of the central protuberance.</text>
</comment>
<organism evidence="8 9">
    <name type="scientific">Elstera cyanobacteriorum</name>
    <dbReference type="NCBI Taxonomy" id="2022747"/>
    <lineage>
        <taxon>Bacteria</taxon>
        <taxon>Pseudomonadati</taxon>
        <taxon>Pseudomonadota</taxon>
        <taxon>Alphaproteobacteria</taxon>
        <taxon>Rhodospirillales</taxon>
        <taxon>Rhodospirillaceae</taxon>
        <taxon>Elstera</taxon>
    </lineage>
</organism>
<dbReference type="NCBIfam" id="NF004612">
    <property type="entry name" value="PRK05943.1"/>
    <property type="match status" value="1"/>
</dbReference>
<keyword evidence="9" id="KW-1185">Reference proteome</keyword>
<dbReference type="InterPro" id="IPR001021">
    <property type="entry name" value="Ribosomal_bL25_long"/>
</dbReference>
<dbReference type="Gene3D" id="2.170.120.20">
    <property type="entry name" value="Ribosomal protein L25, beta domain"/>
    <property type="match status" value="1"/>
</dbReference>
<sequence>MSQVVTLRASLRERAGKGAARAVRRAGQVPAVVYGDKKAPVMIAIDPRELHTELHKGGFFARLFDIDTGAEKHRVLARDVQFHPVTDRPEHVDFLRVGADSTISVNIPVHFINQEKSVGIKKGGLLNIVQHTVELEVNANDIPDHLTVDLLNVDINSSVHVSQLAIPASAKVVGGERDFTIATIVPASGGDA</sequence>
<dbReference type="RefSeq" id="WP_094410491.1">
    <property type="nucleotide sequence ID" value="NZ_BMJZ01000003.1"/>
</dbReference>
<comment type="similarity">
    <text evidence="5">Belongs to the bacterial ribosomal protein bL25 family. CTC subfamily.</text>
</comment>
<evidence type="ECO:0000259" key="6">
    <source>
        <dbReference type="Pfam" id="PF01386"/>
    </source>
</evidence>
<accession>A0A255XIP4</accession>
<feature type="domain" description="Large ribosomal subunit protein bL25 L25" evidence="6">
    <location>
        <begin position="7"/>
        <end position="94"/>
    </location>
</feature>
<keyword evidence="2 5" id="KW-0694">RNA-binding</keyword>
<dbReference type="InterPro" id="IPR029751">
    <property type="entry name" value="Ribosomal_L25_dom"/>
</dbReference>
<dbReference type="InterPro" id="IPR037121">
    <property type="entry name" value="Ribosomal_bL25_C"/>
</dbReference>
<evidence type="ECO:0000256" key="3">
    <source>
        <dbReference type="ARBA" id="ARBA00022980"/>
    </source>
</evidence>
<protein>
    <recommendedName>
        <fullName evidence="5">Large ribosomal subunit protein bL25</fullName>
    </recommendedName>
    <alternativeName>
        <fullName evidence="5">General stress protein CTC</fullName>
    </alternativeName>
</protein>
<dbReference type="InterPro" id="IPR020056">
    <property type="entry name" value="Rbsml_bL25/Gln-tRNA_synth_N"/>
</dbReference>
<keyword evidence="3 5" id="KW-0689">Ribosomal protein</keyword>
<dbReference type="PANTHER" id="PTHR33284:SF1">
    <property type="entry name" value="RIBOSOMAL PROTEIN L25_GLN-TRNA SYNTHETASE, ANTI-CODON-BINDING DOMAIN-CONTAINING PROTEIN"/>
    <property type="match status" value="1"/>
</dbReference>
<dbReference type="GO" id="GO:0022625">
    <property type="term" value="C:cytosolic large ribosomal subunit"/>
    <property type="evidence" value="ECO:0007669"/>
    <property type="project" value="TreeGrafter"/>
</dbReference>
<dbReference type="GO" id="GO:0003735">
    <property type="term" value="F:structural constituent of ribosome"/>
    <property type="evidence" value="ECO:0007669"/>
    <property type="project" value="InterPro"/>
</dbReference>
<dbReference type="Gene3D" id="2.40.240.10">
    <property type="entry name" value="Ribosomal Protein L25, Chain P"/>
    <property type="match status" value="1"/>
</dbReference>
<keyword evidence="1 5" id="KW-0699">rRNA-binding</keyword>
<evidence type="ECO:0000256" key="2">
    <source>
        <dbReference type="ARBA" id="ARBA00022884"/>
    </source>
</evidence>
<dbReference type="Pfam" id="PF01386">
    <property type="entry name" value="Ribosomal_L25p"/>
    <property type="match status" value="1"/>
</dbReference>
<evidence type="ECO:0000256" key="4">
    <source>
        <dbReference type="ARBA" id="ARBA00023274"/>
    </source>
</evidence>
<evidence type="ECO:0000256" key="1">
    <source>
        <dbReference type="ARBA" id="ARBA00022730"/>
    </source>
</evidence>
<reference evidence="8 9" key="1">
    <citation type="submission" date="2017-07" db="EMBL/GenBank/DDBJ databases">
        <title>Elstera cyanobacteriorum sp. nov., a novel bacterium isolated from cyanobacterial aggregates in a eutrophic lake.</title>
        <authorList>
            <person name="Cai H."/>
        </authorList>
    </citation>
    <scope>NUCLEOTIDE SEQUENCE [LARGE SCALE GENOMIC DNA]</scope>
    <source>
        <strain evidence="8 9">TH019</strain>
    </source>
</reference>
<dbReference type="NCBIfam" id="NF004128">
    <property type="entry name" value="PRK05618.1-2"/>
    <property type="match status" value="1"/>
</dbReference>
<dbReference type="GO" id="GO:0008097">
    <property type="term" value="F:5S rRNA binding"/>
    <property type="evidence" value="ECO:0007669"/>
    <property type="project" value="InterPro"/>
</dbReference>
<comment type="caution">
    <text evidence="8">The sequence shown here is derived from an EMBL/GenBank/DDBJ whole genome shotgun (WGS) entry which is preliminary data.</text>
</comment>
<evidence type="ECO:0000259" key="7">
    <source>
        <dbReference type="Pfam" id="PF14693"/>
    </source>
</evidence>
<name>A0A255XIP4_9PROT</name>
<dbReference type="AlphaFoldDB" id="A0A255XIP4"/>
<dbReference type="InterPro" id="IPR020057">
    <property type="entry name" value="Ribosomal_bL25_b-dom"/>
</dbReference>
<feature type="domain" description="Large ribosomal subunit protein bL25 beta" evidence="7">
    <location>
        <begin position="103"/>
        <end position="187"/>
    </location>
</feature>
<evidence type="ECO:0000256" key="5">
    <source>
        <dbReference type="HAMAP-Rule" id="MF_01334"/>
    </source>
</evidence>
<dbReference type="PANTHER" id="PTHR33284">
    <property type="entry name" value="RIBOSOMAL PROTEIN L25/GLN-TRNA SYNTHETASE, ANTI-CODON-BINDING DOMAIN-CONTAINING PROTEIN"/>
    <property type="match status" value="1"/>
</dbReference>
<dbReference type="EMBL" id="NOXS01000035">
    <property type="protein sequence ID" value="OYQ16853.1"/>
    <property type="molecule type" value="Genomic_DNA"/>
</dbReference>
<dbReference type="SUPFAM" id="SSF50715">
    <property type="entry name" value="Ribosomal protein L25-like"/>
    <property type="match status" value="1"/>
</dbReference>
<dbReference type="InterPro" id="IPR020930">
    <property type="entry name" value="Ribosomal_uL5_bac-type"/>
</dbReference>
<proteinExistence type="inferred from homology"/>
<dbReference type="CDD" id="cd00495">
    <property type="entry name" value="Ribosomal_L25_TL5_CTC"/>
    <property type="match status" value="1"/>
</dbReference>
<dbReference type="InterPro" id="IPR011035">
    <property type="entry name" value="Ribosomal_bL25/Gln-tRNA_synth"/>
</dbReference>
<keyword evidence="4 5" id="KW-0687">Ribonucleoprotein</keyword>
<dbReference type="NCBIfam" id="TIGR00731">
    <property type="entry name" value="bL25_bact_ctc"/>
    <property type="match status" value="1"/>
</dbReference>
<comment type="subunit">
    <text evidence="5">Part of the 50S ribosomal subunit; part of the 5S rRNA/L5/L18/L25 subcomplex. Contacts the 5S rRNA. Binds to the 5S rRNA independently of L5 and L18.</text>
</comment>
<gene>
    <name evidence="5" type="primary">rplY</name>
    <name evidence="5" type="synonym">ctc</name>
    <name evidence="8" type="ORF">CHR90_17940</name>
</gene>
<dbReference type="Pfam" id="PF14693">
    <property type="entry name" value="Ribosomal_TL5_C"/>
    <property type="match status" value="1"/>
</dbReference>